<dbReference type="AlphaFoldDB" id="A0A7Y3XC22"/>
<reference evidence="1 2" key="2">
    <citation type="submission" date="2020-06" db="EMBL/GenBank/DDBJ databases">
        <title>Halomonas songnenensis sp. nov., a moderately halophilic bacterium isolated from saline and alkaline soils.</title>
        <authorList>
            <person name="Jiang J."/>
            <person name="Pan Y."/>
        </authorList>
    </citation>
    <scope>NUCLEOTIDE SEQUENCE [LARGE SCALE GENOMIC DNA]</scope>
    <source>
        <strain evidence="1 2">TBZ9</strain>
    </source>
</reference>
<keyword evidence="2" id="KW-1185">Reference proteome</keyword>
<name>A0A7Y3XC22_9GAMM</name>
<dbReference type="RefSeq" id="WP_171703310.1">
    <property type="nucleotide sequence ID" value="NZ_JABFHI010000012.1"/>
</dbReference>
<dbReference type="Proteomes" id="UP000588806">
    <property type="component" value="Unassembled WGS sequence"/>
</dbReference>
<protein>
    <submittedName>
        <fullName evidence="1">Uncharacterized protein</fullName>
    </submittedName>
</protein>
<dbReference type="EMBL" id="JABFHI010000012">
    <property type="protein sequence ID" value="NOG32851.1"/>
    <property type="molecule type" value="Genomic_DNA"/>
</dbReference>
<sequence length="55" mass="6152">MSEDGTLLLEKQLELLKLANNIAQLEAMKHELPSSQLPSIEKTLKILTDVYAETV</sequence>
<organism evidence="1 2">
    <name type="scientific">Vreelandella azerica</name>
    <dbReference type="NCBI Taxonomy" id="2732867"/>
    <lineage>
        <taxon>Bacteria</taxon>
        <taxon>Pseudomonadati</taxon>
        <taxon>Pseudomonadota</taxon>
        <taxon>Gammaproteobacteria</taxon>
        <taxon>Oceanospirillales</taxon>
        <taxon>Halomonadaceae</taxon>
        <taxon>Vreelandella</taxon>
    </lineage>
</organism>
<gene>
    <name evidence="1" type="ORF">HLB35_15760</name>
</gene>
<accession>A0A7Y3XC22</accession>
<evidence type="ECO:0000313" key="2">
    <source>
        <dbReference type="Proteomes" id="UP000588806"/>
    </source>
</evidence>
<evidence type="ECO:0000313" key="1">
    <source>
        <dbReference type="EMBL" id="NOG32851.1"/>
    </source>
</evidence>
<proteinExistence type="predicted"/>
<comment type="caution">
    <text evidence="1">The sequence shown here is derived from an EMBL/GenBank/DDBJ whole genome shotgun (WGS) entry which is preliminary data.</text>
</comment>
<reference evidence="1 2" key="1">
    <citation type="submission" date="2020-05" db="EMBL/GenBank/DDBJ databases">
        <authorList>
            <person name="Ruan W."/>
            <person name="Jeon C.O."/>
            <person name="Chun B.H."/>
        </authorList>
    </citation>
    <scope>NUCLEOTIDE SEQUENCE [LARGE SCALE GENOMIC DNA]</scope>
    <source>
        <strain evidence="1 2">TBZ9</strain>
    </source>
</reference>